<dbReference type="EMBL" id="JADEXQ010000034">
    <property type="protein sequence ID" value="MBE9030340.1"/>
    <property type="molecule type" value="Genomic_DNA"/>
</dbReference>
<evidence type="ECO:0000256" key="1">
    <source>
        <dbReference type="ARBA" id="ARBA00008791"/>
    </source>
</evidence>
<name>A0A928VPQ4_9CYAN</name>
<dbReference type="PANTHER" id="PTHR46268:SF8">
    <property type="entry name" value="UNIVERSAL STRESS PROTEIN SLL1388"/>
    <property type="match status" value="1"/>
</dbReference>
<dbReference type="Pfam" id="PF00582">
    <property type="entry name" value="Usp"/>
    <property type="match status" value="1"/>
</dbReference>
<dbReference type="PRINTS" id="PR01438">
    <property type="entry name" value="UNVRSLSTRESS"/>
</dbReference>
<protein>
    <submittedName>
        <fullName evidence="3">Universal stress protein</fullName>
    </submittedName>
</protein>
<sequence>MLKTILLALDAEPAAQPFTDRLLAALQDLHLDASARVILSHVVSTDSDHLDIAADRPPSEIERSPHHCLEQQLRHYGQNLQCLTEVEVVMGDPAEEIVRLARIYRTDLVVVGSRGLTGMEKILRRSVSAQVSEEAPCSVLVIKP</sequence>
<evidence type="ECO:0000259" key="2">
    <source>
        <dbReference type="Pfam" id="PF00582"/>
    </source>
</evidence>
<dbReference type="InterPro" id="IPR006016">
    <property type="entry name" value="UspA"/>
</dbReference>
<accession>A0A928VPQ4</accession>
<dbReference type="AlphaFoldDB" id="A0A928VPQ4"/>
<dbReference type="CDD" id="cd00293">
    <property type="entry name" value="USP-like"/>
    <property type="match status" value="1"/>
</dbReference>
<organism evidence="3 4">
    <name type="scientific">Romeriopsis navalis LEGE 11480</name>
    <dbReference type="NCBI Taxonomy" id="2777977"/>
    <lineage>
        <taxon>Bacteria</taxon>
        <taxon>Bacillati</taxon>
        <taxon>Cyanobacteriota</taxon>
        <taxon>Cyanophyceae</taxon>
        <taxon>Leptolyngbyales</taxon>
        <taxon>Leptolyngbyaceae</taxon>
        <taxon>Romeriopsis</taxon>
        <taxon>Romeriopsis navalis</taxon>
    </lineage>
</organism>
<reference evidence="3" key="1">
    <citation type="submission" date="2020-10" db="EMBL/GenBank/DDBJ databases">
        <authorList>
            <person name="Castelo-Branco R."/>
            <person name="Eusebio N."/>
            <person name="Adriana R."/>
            <person name="Vieira A."/>
            <person name="Brugerolle De Fraissinette N."/>
            <person name="Rezende De Castro R."/>
            <person name="Schneider M.P."/>
            <person name="Vasconcelos V."/>
            <person name="Leao P.N."/>
        </authorList>
    </citation>
    <scope>NUCLEOTIDE SEQUENCE</scope>
    <source>
        <strain evidence="3">LEGE 11480</strain>
    </source>
</reference>
<dbReference type="PANTHER" id="PTHR46268">
    <property type="entry name" value="STRESS RESPONSE PROTEIN NHAX"/>
    <property type="match status" value="1"/>
</dbReference>
<dbReference type="SUPFAM" id="SSF52402">
    <property type="entry name" value="Adenine nucleotide alpha hydrolases-like"/>
    <property type="match status" value="1"/>
</dbReference>
<gene>
    <name evidence="3" type="ORF">IQ266_11415</name>
</gene>
<dbReference type="InterPro" id="IPR014729">
    <property type="entry name" value="Rossmann-like_a/b/a_fold"/>
</dbReference>
<evidence type="ECO:0000313" key="3">
    <source>
        <dbReference type="EMBL" id="MBE9030340.1"/>
    </source>
</evidence>
<dbReference type="RefSeq" id="WP_264325164.1">
    <property type="nucleotide sequence ID" value="NZ_JADEXQ010000034.1"/>
</dbReference>
<comment type="similarity">
    <text evidence="1">Belongs to the universal stress protein A family.</text>
</comment>
<keyword evidence="4" id="KW-1185">Reference proteome</keyword>
<evidence type="ECO:0000313" key="4">
    <source>
        <dbReference type="Proteomes" id="UP000625316"/>
    </source>
</evidence>
<dbReference type="Proteomes" id="UP000625316">
    <property type="component" value="Unassembled WGS sequence"/>
</dbReference>
<proteinExistence type="inferred from homology"/>
<dbReference type="Gene3D" id="3.40.50.620">
    <property type="entry name" value="HUPs"/>
    <property type="match status" value="1"/>
</dbReference>
<dbReference type="InterPro" id="IPR006015">
    <property type="entry name" value="Universal_stress_UspA"/>
</dbReference>
<comment type="caution">
    <text evidence="3">The sequence shown here is derived from an EMBL/GenBank/DDBJ whole genome shotgun (WGS) entry which is preliminary data.</text>
</comment>
<feature type="domain" description="UspA" evidence="2">
    <location>
        <begin position="1"/>
        <end position="143"/>
    </location>
</feature>